<reference evidence="1" key="1">
    <citation type="submission" date="2020-03" db="EMBL/GenBank/DDBJ databases">
        <title>The deep terrestrial virosphere.</title>
        <authorList>
            <person name="Holmfeldt K."/>
            <person name="Nilsson E."/>
            <person name="Simone D."/>
            <person name="Lopez-Fernandez M."/>
            <person name="Wu X."/>
            <person name="de Brujin I."/>
            <person name="Lundin D."/>
            <person name="Andersson A."/>
            <person name="Bertilsson S."/>
            <person name="Dopson M."/>
        </authorList>
    </citation>
    <scope>NUCLEOTIDE SEQUENCE</scope>
    <source>
        <strain evidence="2">MM415A02742</strain>
        <strain evidence="1">MM415B00342</strain>
    </source>
</reference>
<dbReference type="EMBL" id="MT141557">
    <property type="protein sequence ID" value="QJA66604.1"/>
    <property type="molecule type" value="Genomic_DNA"/>
</dbReference>
<dbReference type="EMBL" id="MT141957">
    <property type="protein sequence ID" value="QJA72510.1"/>
    <property type="molecule type" value="Genomic_DNA"/>
</dbReference>
<gene>
    <name evidence="2" type="ORF">MM415A02742_0003</name>
    <name evidence="1" type="ORF">MM415B00342_0066</name>
</gene>
<dbReference type="Gene3D" id="3.30.470.20">
    <property type="entry name" value="ATP-grasp fold, B domain"/>
    <property type="match status" value="1"/>
</dbReference>
<organism evidence="1">
    <name type="scientific">viral metagenome</name>
    <dbReference type="NCBI Taxonomy" id="1070528"/>
    <lineage>
        <taxon>unclassified sequences</taxon>
        <taxon>metagenomes</taxon>
        <taxon>organismal metagenomes</taxon>
    </lineage>
</organism>
<sequence>MTIYLYGFTGTPKETAIRINREYPDFVLFRPEDIDDVSGEDVLIRYGKIEHPEIDDAFGLVLNKSKAIKRNRNKAKATRIIGEHGICVPVIIRQKSKVETFPVLGRRFWHARGSDIIMINCQEELEADMESEYWTPLIPSRMEFRVHVAGDEAIRISKKLRRTPDGHPFLRNHDRGWRFSDRFNIPRDIPELMNLLWAVGTLSVKYVGLDWGAVDVLIGKETPPKFYVLEVNSGPKLNREGRMIWQRAMRNLMRKTKQSTE</sequence>
<dbReference type="AlphaFoldDB" id="A0A6M3J9X7"/>
<evidence type="ECO:0000313" key="2">
    <source>
        <dbReference type="EMBL" id="QJA72510.1"/>
    </source>
</evidence>
<protein>
    <recommendedName>
        <fullName evidence="3">ATP-grasp domain-containing protein</fullName>
    </recommendedName>
</protein>
<name>A0A6M3J9X7_9ZZZZ</name>
<dbReference type="SUPFAM" id="SSF56059">
    <property type="entry name" value="Glutathione synthetase ATP-binding domain-like"/>
    <property type="match status" value="1"/>
</dbReference>
<proteinExistence type="predicted"/>
<evidence type="ECO:0008006" key="3">
    <source>
        <dbReference type="Google" id="ProtNLM"/>
    </source>
</evidence>
<evidence type="ECO:0000313" key="1">
    <source>
        <dbReference type="EMBL" id="QJA66604.1"/>
    </source>
</evidence>
<accession>A0A6M3J9X7</accession>